<sequence length="1512" mass="172872">MEKLGLHKIVYPEPASKGPKPNIRHPWLNPRGLQCDFEIISSQAVAGVTSSQKEMGGQSISHPLSDSIAPLKKIENNGRLDGLAAIWQIIDRLSLIGLLHHRHSTLLPLSFRFLSVVRTVGRLILLQIRGWLWLHRNYKQRGNHLLKIQSLEEIVADYERQKLNVLGTFTDFSEKVSERERRLEAEYSHKIIDLSEEVLGAKKDFDERMKSFQMLQEQFEREKEQALEKLRQDHQREIQALEQRFSHSQLMNLEKKYIKEIQKLEEERNELRTERERLGEEFKGKLRRAESLFEMELTAARMLYMRELQALREHEEALKDEMTARQEESHDRLMEQQYQSRQSKDELVHCREEMAHLERALGQKADEIHRLSKELAIARRQTEEAICRLGQIEAEAEEFVKELSAQRERAEQLRGAEEAREQLEETVRELRKELTMLRSRADLLEVERDELRAQGESQAQLHDSQVTALEAMLQSVTSEKEVNEQRCQEMLDRERAEAEERELILRREFSAKLGELEEQYNGLRVHVERDSIEPFGPENVKLWEEIECLRSEKGELERELPFMKQNDTDGLTKLARAIQSLKGSTICEKSSDEEEGLEQLKRSVEGIVREKRKMETRLELLGEAEFNWLKRLTEVERELEEQRERTTKAEEDHRQAKQSKELQIVPLKPTLEEQKDKEEPFVPDETRNRTEELETKLREAKKRAETIETEMEEAIGKLEEEHAMEMEAKIDKLNHEHERTVELMMQREREMEEELEELRIWKRDARDERTEIAEGETQTDQGGGEGEAERAYFREKDELIRKLKKDLEEAKCGKNPSTSKEGGRSQSIAFVGEHFLMCQKAIDEGGKEEKKEGGQRPDFLKGFEQRKVQSPTQLSRMDATMPRDVLPTQRSSQSTTSTPTSQRSLLSPGDAQQQRASPARQIVPMGKNGRGNGVEEEQGDPYYGVPLGALHYSAEGTSAEVYAADEFSIIFNHFYHNPREQGCTGMMVGPPRMEDKDNVVQGHGILLTMAHAPAAARHKQKRAKRAAAFRRTGEGREVHRQHQFLGYWPAEFDHLLMGPGPEMKTDQKQQKVDTQQQKESAAVGAVMNRVNLSNMSVNEQLIQGNKLVSDSDVPLSSPSAPAVFLPSPNATVSSTTATDSRTTIPAAISSSTSSPLKASPSNSSLPKLSIVPSSSPRPTPTSTSRTSSSSQNAPIIVLSNKKAKEGHQQQKQSPPHLVEKAPELDKDVTAGFAAGNKVAGSEGEVRRAPARQNVDAAGLDDWVKANELDEKGIPPSRTASRTTMITSATTTPLFWVIKDPREARRERLLQLRRKLDPNPEPPTTTTTSAPFSPLQSQFELRRVRDKLVTFSLTNGAKITQYKWIGLWNQCTKRHIPLVSLRDVDPPREEKIMPLSGWSHNVTSYRLHILNCNTILIPSFHYDSRNTTRNTYFFVGIGQFPEAVEQQVKANVVGTRPGEPLRSYKGEDVMLRLPRPYRTFDIDFISIFNVDEQKSFGHAIIPSLLVPPCSDDE</sequence>
<feature type="compositionally biased region" description="Polar residues" evidence="3">
    <location>
        <begin position="1129"/>
        <end position="1141"/>
    </location>
</feature>
<accession>A0A183CBA6</accession>
<feature type="compositionally biased region" description="Basic and acidic residues" evidence="3">
    <location>
        <begin position="763"/>
        <end position="772"/>
    </location>
</feature>
<reference evidence="5" key="1">
    <citation type="submission" date="2013-12" db="EMBL/GenBank/DDBJ databases">
        <authorList>
            <person name="Aslett M."/>
        </authorList>
    </citation>
    <scope>NUCLEOTIDE SEQUENCE [LARGE SCALE GENOMIC DNA]</scope>
    <source>
        <strain evidence="5">Lindley</strain>
    </source>
</reference>
<proteinExistence type="predicted"/>
<feature type="compositionally biased region" description="Low complexity" evidence="3">
    <location>
        <begin position="886"/>
        <end position="908"/>
    </location>
</feature>
<feature type="region of interest" description="Disordered" evidence="3">
    <location>
        <begin position="844"/>
        <end position="940"/>
    </location>
</feature>
<keyword evidence="5" id="KW-1185">Reference proteome</keyword>
<evidence type="ECO:0000313" key="6">
    <source>
        <dbReference type="WBParaSite" id="GPLIN_001015700"/>
    </source>
</evidence>
<evidence type="ECO:0000256" key="2">
    <source>
        <dbReference type="SAM" id="Coils"/>
    </source>
</evidence>
<dbReference type="InterPro" id="IPR019545">
    <property type="entry name" value="DM13_domain"/>
</dbReference>
<feature type="region of interest" description="Disordered" evidence="3">
    <location>
        <begin position="1312"/>
        <end position="1331"/>
    </location>
</feature>
<evidence type="ECO:0000313" key="5">
    <source>
        <dbReference type="Proteomes" id="UP000050741"/>
    </source>
</evidence>
<feature type="domain" description="DM13" evidence="4">
    <location>
        <begin position="1389"/>
        <end position="1501"/>
    </location>
</feature>
<feature type="coiled-coil region" evidence="2">
    <location>
        <begin position="597"/>
        <end position="659"/>
    </location>
</feature>
<feature type="compositionally biased region" description="Basic and acidic residues" evidence="3">
    <location>
        <begin position="844"/>
        <end position="867"/>
    </location>
</feature>
<feature type="region of interest" description="Disordered" evidence="3">
    <location>
        <begin position="763"/>
        <end position="828"/>
    </location>
</feature>
<reference evidence="5" key="2">
    <citation type="submission" date="2014-05" db="EMBL/GenBank/DDBJ databases">
        <title>The genome and life-stage specific transcriptomes of Globodera pallida elucidate key aspects of plant parasitism by a cyst nematode.</title>
        <authorList>
            <person name="Cotton J.A."/>
            <person name="Lilley C.J."/>
            <person name="Jones L.M."/>
            <person name="Kikuchi T."/>
            <person name="Reid A.J."/>
            <person name="Thorpe P."/>
            <person name="Tsai I.J."/>
            <person name="Beasley H."/>
            <person name="Blok V."/>
            <person name="Cock P.J.A."/>
            <person name="Van den Akker S.E."/>
            <person name="Holroyd N."/>
            <person name="Hunt M."/>
            <person name="Mantelin S."/>
            <person name="Naghra H."/>
            <person name="Pain A."/>
            <person name="Palomares-Rius J.E."/>
            <person name="Zarowiecki M."/>
            <person name="Berriman M."/>
            <person name="Jones J.T."/>
            <person name="Urwin P.E."/>
        </authorList>
    </citation>
    <scope>NUCLEOTIDE SEQUENCE [LARGE SCALE GENOMIC DNA]</scope>
    <source>
        <strain evidence="5">Lindley</strain>
    </source>
</reference>
<feature type="region of interest" description="Disordered" evidence="3">
    <location>
        <begin position="1111"/>
        <end position="1193"/>
    </location>
</feature>
<feature type="compositionally biased region" description="Low complexity" evidence="3">
    <location>
        <begin position="1142"/>
        <end position="1190"/>
    </location>
</feature>
<feature type="coiled-coil region" evidence="2">
    <location>
        <begin position="209"/>
        <end position="328"/>
    </location>
</feature>
<dbReference type="Proteomes" id="UP000050741">
    <property type="component" value="Unassembled WGS sequence"/>
</dbReference>
<dbReference type="InterPro" id="IPR039478">
    <property type="entry name" value="FAM184A/B_N"/>
</dbReference>
<evidence type="ECO:0000256" key="3">
    <source>
        <dbReference type="SAM" id="MobiDB-lite"/>
    </source>
</evidence>
<feature type="coiled-coil region" evidence="2">
    <location>
        <begin position="354"/>
        <end position="454"/>
    </location>
</feature>
<organism evidence="5 6">
    <name type="scientific">Globodera pallida</name>
    <name type="common">Potato cyst nematode worm</name>
    <name type="synonym">Heterodera pallida</name>
    <dbReference type="NCBI Taxonomy" id="36090"/>
    <lineage>
        <taxon>Eukaryota</taxon>
        <taxon>Metazoa</taxon>
        <taxon>Ecdysozoa</taxon>
        <taxon>Nematoda</taxon>
        <taxon>Chromadorea</taxon>
        <taxon>Rhabditida</taxon>
        <taxon>Tylenchina</taxon>
        <taxon>Tylenchomorpha</taxon>
        <taxon>Tylenchoidea</taxon>
        <taxon>Heteroderidae</taxon>
        <taxon>Heteroderinae</taxon>
        <taxon>Globodera</taxon>
    </lineage>
</organism>
<dbReference type="SMART" id="SM00686">
    <property type="entry name" value="DM13"/>
    <property type="match status" value="1"/>
</dbReference>
<dbReference type="PANTHER" id="PTHR18870:SF9">
    <property type="entry name" value="PROTEIN TAG-278-RELATED"/>
    <property type="match status" value="1"/>
</dbReference>
<name>A0A183CBA6_GLOPA</name>
<keyword evidence="1 2" id="KW-0175">Coiled coil</keyword>
<dbReference type="Pfam" id="PF10517">
    <property type="entry name" value="DM13"/>
    <property type="match status" value="1"/>
</dbReference>
<evidence type="ECO:0000259" key="4">
    <source>
        <dbReference type="PROSITE" id="PS51549"/>
    </source>
</evidence>
<feature type="compositionally biased region" description="Polar residues" evidence="3">
    <location>
        <begin position="815"/>
        <end position="828"/>
    </location>
</feature>
<feature type="compositionally biased region" description="Basic and acidic residues" evidence="3">
    <location>
        <begin position="787"/>
        <end position="812"/>
    </location>
</feature>
<dbReference type="PROSITE" id="PS51549">
    <property type="entry name" value="DM13"/>
    <property type="match status" value="1"/>
</dbReference>
<feature type="compositionally biased region" description="Low complexity" evidence="3">
    <location>
        <begin position="1111"/>
        <end position="1128"/>
    </location>
</feature>
<dbReference type="Pfam" id="PF15665">
    <property type="entry name" value="FAM184"/>
    <property type="match status" value="1"/>
</dbReference>
<dbReference type="WBParaSite" id="GPLIN_001015700">
    <property type="protein sequence ID" value="GPLIN_001015700"/>
    <property type="gene ID" value="GPLIN_001015700"/>
</dbReference>
<feature type="region of interest" description="Disordered" evidence="3">
    <location>
        <begin position="671"/>
        <end position="694"/>
    </location>
</feature>
<dbReference type="PANTHER" id="PTHR18870">
    <property type="entry name" value="PROTEIN TAG-278-RELATED"/>
    <property type="match status" value="1"/>
</dbReference>
<reference evidence="6" key="3">
    <citation type="submission" date="2016-06" db="UniProtKB">
        <authorList>
            <consortium name="WormBaseParasite"/>
        </authorList>
    </citation>
    <scope>IDENTIFICATION</scope>
</reference>
<evidence type="ECO:0000256" key="1">
    <source>
        <dbReference type="ARBA" id="ARBA00023054"/>
    </source>
</evidence>
<protein>
    <submittedName>
        <fullName evidence="6">DM13 domain-containing protein</fullName>
    </submittedName>
</protein>